<gene>
    <name evidence="2" type="ORF">CAFE_17520</name>
</gene>
<dbReference type="AlphaFoldDB" id="A0A6N8HZV3"/>
<dbReference type="Proteomes" id="UP000469440">
    <property type="component" value="Unassembled WGS sequence"/>
</dbReference>
<evidence type="ECO:0000313" key="2">
    <source>
        <dbReference type="EMBL" id="MVB11050.1"/>
    </source>
</evidence>
<organism evidence="2 3">
    <name type="scientific">Caproicibacter fermentans</name>
    <dbReference type="NCBI Taxonomy" id="2576756"/>
    <lineage>
        <taxon>Bacteria</taxon>
        <taxon>Bacillati</taxon>
        <taxon>Bacillota</taxon>
        <taxon>Clostridia</taxon>
        <taxon>Eubacteriales</taxon>
        <taxon>Acutalibacteraceae</taxon>
        <taxon>Caproicibacter</taxon>
    </lineage>
</organism>
<feature type="transmembrane region" description="Helical" evidence="1">
    <location>
        <begin position="27"/>
        <end position="48"/>
    </location>
</feature>
<keyword evidence="3" id="KW-1185">Reference proteome</keyword>
<dbReference type="OrthoDB" id="1911082at2"/>
<dbReference type="RefSeq" id="WP_156990383.1">
    <property type="nucleotide sequence ID" value="NZ_VWXL01000052.1"/>
</dbReference>
<keyword evidence="1" id="KW-1133">Transmembrane helix</keyword>
<proteinExistence type="predicted"/>
<protein>
    <submittedName>
        <fullName evidence="2">Uncharacterized protein</fullName>
    </submittedName>
</protein>
<sequence length="70" mass="7943">MKCQKCGSENVNTQVVAETQKRGCLTVLLYIILLCIPVIGWIALFMLLRGRKSKNITYAVCQDCGHKWKI</sequence>
<evidence type="ECO:0000256" key="1">
    <source>
        <dbReference type="SAM" id="Phobius"/>
    </source>
</evidence>
<name>A0A6N8HZV3_9FIRM</name>
<keyword evidence="1" id="KW-0472">Membrane</keyword>
<evidence type="ECO:0000313" key="3">
    <source>
        <dbReference type="Proteomes" id="UP000469440"/>
    </source>
</evidence>
<dbReference type="EMBL" id="VWXL01000052">
    <property type="protein sequence ID" value="MVB11050.1"/>
    <property type="molecule type" value="Genomic_DNA"/>
</dbReference>
<comment type="caution">
    <text evidence="2">The sequence shown here is derived from an EMBL/GenBank/DDBJ whole genome shotgun (WGS) entry which is preliminary data.</text>
</comment>
<keyword evidence="1" id="KW-0812">Transmembrane</keyword>
<reference evidence="2 3" key="1">
    <citation type="submission" date="2019-09" db="EMBL/GenBank/DDBJ databases">
        <title>Genome sequence of Clostridium sp. EA1.</title>
        <authorList>
            <person name="Poehlein A."/>
            <person name="Bengelsdorf F.R."/>
            <person name="Daniel R."/>
        </authorList>
    </citation>
    <scope>NUCLEOTIDE SEQUENCE [LARGE SCALE GENOMIC DNA]</scope>
    <source>
        <strain evidence="2 3">EA1</strain>
    </source>
</reference>
<accession>A0A6N8HZV3</accession>